<dbReference type="GO" id="GO:0004540">
    <property type="term" value="F:RNA nuclease activity"/>
    <property type="evidence" value="ECO:0007669"/>
    <property type="project" value="InterPro"/>
</dbReference>
<dbReference type="Proteomes" id="UP000677918">
    <property type="component" value="Unassembled WGS sequence"/>
</dbReference>
<keyword evidence="6" id="KW-0255">Endonuclease</keyword>
<dbReference type="InterPro" id="IPR004659">
    <property type="entry name" value="RNase_E/G"/>
</dbReference>
<dbReference type="Gene3D" id="2.40.50.140">
    <property type="entry name" value="Nucleic acid-binding proteins"/>
    <property type="match status" value="1"/>
</dbReference>
<evidence type="ECO:0000256" key="6">
    <source>
        <dbReference type="ARBA" id="ARBA00022759"/>
    </source>
</evidence>
<dbReference type="Pfam" id="PF10150">
    <property type="entry name" value="RNase_E_G"/>
    <property type="match status" value="1"/>
</dbReference>
<keyword evidence="2" id="KW-1003">Cell membrane</keyword>
<reference evidence="12" key="1">
    <citation type="submission" date="2021-04" db="EMBL/GenBank/DDBJ databases">
        <title>Draft genome sequence of Xylanibacillus composti strain K13.</title>
        <authorList>
            <person name="Uke A."/>
            <person name="Chhe C."/>
            <person name="Baramee S."/>
            <person name="Kosugi A."/>
        </authorList>
    </citation>
    <scope>NUCLEOTIDE SEQUENCE</scope>
    <source>
        <strain evidence="12">K13</strain>
    </source>
</reference>
<dbReference type="EMBL" id="BOVK01000041">
    <property type="protein sequence ID" value="GIQ70168.1"/>
    <property type="molecule type" value="Genomic_DNA"/>
</dbReference>
<keyword evidence="13" id="KW-1185">Reference proteome</keyword>
<evidence type="ECO:0000313" key="12">
    <source>
        <dbReference type="EMBL" id="GIQ70168.1"/>
    </source>
</evidence>
<dbReference type="GO" id="GO:0046872">
    <property type="term" value="F:metal ion binding"/>
    <property type="evidence" value="ECO:0007669"/>
    <property type="project" value="UniProtKB-KW"/>
</dbReference>
<evidence type="ECO:0000256" key="2">
    <source>
        <dbReference type="ARBA" id="ARBA00022475"/>
    </source>
</evidence>
<dbReference type="PROSITE" id="PS50126">
    <property type="entry name" value="S1"/>
    <property type="match status" value="1"/>
</dbReference>
<dbReference type="GO" id="GO:0016787">
    <property type="term" value="F:hydrolase activity"/>
    <property type="evidence" value="ECO:0007669"/>
    <property type="project" value="UniProtKB-KW"/>
</dbReference>
<dbReference type="GO" id="GO:0004519">
    <property type="term" value="F:endonuclease activity"/>
    <property type="evidence" value="ECO:0007669"/>
    <property type="project" value="UniProtKB-KW"/>
</dbReference>
<comment type="caution">
    <text evidence="12">The sequence shown here is derived from an EMBL/GenBank/DDBJ whole genome shotgun (WGS) entry which is preliminary data.</text>
</comment>
<proteinExistence type="predicted"/>
<evidence type="ECO:0000256" key="7">
    <source>
        <dbReference type="ARBA" id="ARBA00022801"/>
    </source>
</evidence>
<dbReference type="InterPro" id="IPR019307">
    <property type="entry name" value="RNA-bd_AU-1/RNase_E/G"/>
</dbReference>
<evidence type="ECO:0000256" key="5">
    <source>
        <dbReference type="ARBA" id="ARBA00022723"/>
    </source>
</evidence>
<dbReference type="GO" id="GO:0006364">
    <property type="term" value="P:rRNA processing"/>
    <property type="evidence" value="ECO:0007669"/>
    <property type="project" value="TreeGrafter"/>
</dbReference>
<organism evidence="12 13">
    <name type="scientific">Xylanibacillus composti</name>
    <dbReference type="NCBI Taxonomy" id="1572762"/>
    <lineage>
        <taxon>Bacteria</taxon>
        <taxon>Bacillati</taxon>
        <taxon>Bacillota</taxon>
        <taxon>Bacilli</taxon>
        <taxon>Bacillales</taxon>
        <taxon>Paenibacillaceae</taxon>
        <taxon>Xylanibacillus</taxon>
    </lineage>
</organism>
<protein>
    <recommendedName>
        <fullName evidence="11">S1 motif domain-containing protein</fullName>
    </recommendedName>
</protein>
<keyword evidence="3" id="KW-0997">Cell inner membrane</keyword>
<gene>
    <name evidence="12" type="ORF">XYCOK13_29920</name>
</gene>
<keyword evidence="8" id="KW-0460">Magnesium</keyword>
<evidence type="ECO:0000256" key="8">
    <source>
        <dbReference type="ARBA" id="ARBA00022842"/>
    </source>
</evidence>
<dbReference type="PANTHER" id="PTHR30001">
    <property type="entry name" value="RIBONUCLEASE"/>
    <property type="match status" value="1"/>
</dbReference>
<dbReference type="InterPro" id="IPR012340">
    <property type="entry name" value="NA-bd_OB-fold"/>
</dbReference>
<comment type="cofactor">
    <cofactor evidence="1">
        <name>Mg(2+)</name>
        <dbReference type="ChEBI" id="CHEBI:18420"/>
    </cofactor>
</comment>
<dbReference type="SUPFAM" id="SSF50249">
    <property type="entry name" value="Nucleic acid-binding proteins"/>
    <property type="match status" value="1"/>
</dbReference>
<keyword evidence="10" id="KW-0472">Membrane</keyword>
<dbReference type="CDD" id="cd04453">
    <property type="entry name" value="S1_RNase_E"/>
    <property type="match status" value="1"/>
</dbReference>
<dbReference type="NCBIfam" id="TIGR00757">
    <property type="entry name" value="RNaseEG"/>
    <property type="match status" value="1"/>
</dbReference>
<evidence type="ECO:0000256" key="9">
    <source>
        <dbReference type="ARBA" id="ARBA00022884"/>
    </source>
</evidence>
<dbReference type="GO" id="GO:0003723">
    <property type="term" value="F:RNA binding"/>
    <property type="evidence" value="ECO:0007669"/>
    <property type="project" value="UniProtKB-KW"/>
</dbReference>
<dbReference type="RefSeq" id="WP_213412934.1">
    <property type="nucleotide sequence ID" value="NZ_BOVK01000041.1"/>
</dbReference>
<dbReference type="PANTHER" id="PTHR30001:SF1">
    <property type="entry name" value="RIBONUCLEASE E_G-LIKE PROTEIN, CHLOROPLASTIC"/>
    <property type="match status" value="1"/>
</dbReference>
<sequence length="406" mass="45964">MKQILVEGGGNVVRLALLEQNRLAEVFTESGAKEYGVGSVYKGRVVNVLPGMQAAFVDIGHSRNAFLYRDDLLPAHLEKQPKEKPSIQELVQEGQELVVQVSKEAIGTKGARVTTHIALPGRWLVYMPEADYVGVSRKIEDEAERLRLKELAEQLLESEEGLIVRTVAEGENESALLRDLQRLRGTWREIIVHAKQAKAPRELYSERNVLRKWMRDLLTSDVEEIIAGNEMLYQELCTQVADIAQECVARVRLDNGGHLFDRFGAQKEMDRIFKPKIWLDNGGYLMIDHTEALTVIDVNTGKFTGTTDLEETVYATNMEAAETIARVLRLRDIGGIVIVDFIDMLNETHKEAVRIALEHYLKKDRTKVTVVGWTKLGLLELTRKKVREHAEPLERKCPQCQGTGWI</sequence>
<evidence type="ECO:0000256" key="1">
    <source>
        <dbReference type="ARBA" id="ARBA00001946"/>
    </source>
</evidence>
<evidence type="ECO:0000256" key="10">
    <source>
        <dbReference type="ARBA" id="ARBA00023136"/>
    </source>
</evidence>
<evidence type="ECO:0000313" key="13">
    <source>
        <dbReference type="Proteomes" id="UP000677918"/>
    </source>
</evidence>
<dbReference type="AlphaFoldDB" id="A0A8J4H399"/>
<dbReference type="SMART" id="SM00316">
    <property type="entry name" value="S1"/>
    <property type="match status" value="1"/>
</dbReference>
<name>A0A8J4H399_9BACL</name>
<keyword evidence="5" id="KW-0479">Metal-binding</keyword>
<feature type="domain" description="S1 motif" evidence="11">
    <location>
        <begin position="38"/>
        <end position="122"/>
    </location>
</feature>
<evidence type="ECO:0000256" key="3">
    <source>
        <dbReference type="ARBA" id="ARBA00022519"/>
    </source>
</evidence>
<evidence type="ECO:0000259" key="11">
    <source>
        <dbReference type="PROSITE" id="PS50126"/>
    </source>
</evidence>
<keyword evidence="9" id="KW-0694">RNA-binding</keyword>
<evidence type="ECO:0000256" key="4">
    <source>
        <dbReference type="ARBA" id="ARBA00022722"/>
    </source>
</evidence>
<accession>A0A8J4H399</accession>
<keyword evidence="4" id="KW-0540">Nuclease</keyword>
<dbReference type="GO" id="GO:0005737">
    <property type="term" value="C:cytoplasm"/>
    <property type="evidence" value="ECO:0007669"/>
    <property type="project" value="TreeGrafter"/>
</dbReference>
<keyword evidence="7" id="KW-0378">Hydrolase</keyword>
<dbReference type="InterPro" id="IPR003029">
    <property type="entry name" value="S1_domain"/>
</dbReference>